<evidence type="ECO:0000256" key="3">
    <source>
        <dbReference type="ARBA" id="ARBA00022598"/>
    </source>
</evidence>
<dbReference type="InterPro" id="IPR014746">
    <property type="entry name" value="Gln_synth/guanido_kin_cat_dom"/>
</dbReference>
<dbReference type="RefSeq" id="WP_167661039.1">
    <property type="nucleotide sequence ID" value="NZ_BMCQ01000001.1"/>
</dbReference>
<dbReference type="HAMAP" id="MF_00578">
    <property type="entry name" value="Glu_cys_ligase"/>
    <property type="match status" value="1"/>
</dbReference>
<evidence type="ECO:0000256" key="8">
    <source>
        <dbReference type="HAMAP-Rule" id="MF_00578"/>
    </source>
</evidence>
<reference evidence="11" key="3">
    <citation type="submission" date="2021-09" db="EMBL/GenBank/DDBJ databases">
        <authorList>
            <person name="Gilroy R."/>
        </authorList>
    </citation>
    <scope>NUCLEOTIDE SEQUENCE</scope>
    <source>
        <strain evidence="11">CHK175-13533</strain>
    </source>
</reference>
<evidence type="ECO:0000256" key="2">
    <source>
        <dbReference type="ARBA" id="ARBA00008772"/>
    </source>
</evidence>
<dbReference type="GO" id="GO:0004357">
    <property type="term" value="F:glutamate-cysteine ligase activity"/>
    <property type="evidence" value="ECO:0007669"/>
    <property type="project" value="UniProtKB-UniRule"/>
</dbReference>
<dbReference type="EMBL" id="JAATIZ010000002">
    <property type="protein sequence ID" value="NJB64938.1"/>
    <property type="molecule type" value="Genomic_DNA"/>
</dbReference>
<dbReference type="PANTHER" id="PTHR38761">
    <property type="entry name" value="GLUTAMATE--CYSTEINE LIGASE"/>
    <property type="match status" value="1"/>
</dbReference>
<comment type="pathway">
    <text evidence="1 8 9">Sulfur metabolism; glutathione biosynthesis; glutathione from L-cysteine and L-glutamate: step 1/2.</text>
</comment>
<evidence type="ECO:0000313" key="12">
    <source>
        <dbReference type="EMBL" id="NJB64938.1"/>
    </source>
</evidence>
<gene>
    <name evidence="8 11" type="primary">gshA</name>
    <name evidence="12" type="ORF">GGR41_001167</name>
    <name evidence="11" type="ORF">K8U84_04415</name>
</gene>
<dbReference type="InterPro" id="IPR006334">
    <property type="entry name" value="Glut_cys_ligase"/>
</dbReference>
<dbReference type="EMBL" id="DYTQ01000052">
    <property type="protein sequence ID" value="HJH23778.1"/>
    <property type="molecule type" value="Genomic_DNA"/>
</dbReference>
<comment type="caution">
    <text evidence="11">The sequence shown here is derived from an EMBL/GenBank/DDBJ whole genome shotgun (WGS) entry which is preliminary data.</text>
</comment>
<dbReference type="InterPro" id="IPR007370">
    <property type="entry name" value="Glu_cys_ligase"/>
</dbReference>
<evidence type="ECO:0000313" key="13">
    <source>
        <dbReference type="Proteomes" id="UP000700248"/>
    </source>
</evidence>
<dbReference type="Proteomes" id="UP000700248">
    <property type="component" value="Unassembled WGS sequence"/>
</dbReference>
<evidence type="ECO:0000256" key="7">
    <source>
        <dbReference type="ARBA" id="ARBA00048819"/>
    </source>
</evidence>
<accession>A0A9D3AA36</accession>
<dbReference type="Proteomes" id="UP000783934">
    <property type="component" value="Unassembled WGS sequence"/>
</dbReference>
<keyword evidence="5 8" id="KW-0547">Nucleotide-binding</keyword>
<dbReference type="EC" id="6.3.2.2" evidence="8"/>
<keyword evidence="4 8" id="KW-0317">Glutathione biosynthesis</keyword>
<evidence type="ECO:0000256" key="9">
    <source>
        <dbReference type="RuleBase" id="RU004391"/>
    </source>
</evidence>
<dbReference type="GO" id="GO:0005524">
    <property type="term" value="F:ATP binding"/>
    <property type="evidence" value="ECO:0007669"/>
    <property type="project" value="UniProtKB-KW"/>
</dbReference>
<dbReference type="GO" id="GO:0005829">
    <property type="term" value="C:cytosol"/>
    <property type="evidence" value="ECO:0007669"/>
    <property type="project" value="TreeGrafter"/>
</dbReference>
<keyword evidence="6 8" id="KW-0067">ATP-binding</keyword>
<keyword evidence="3 8" id="KW-0436">Ligase</keyword>
<dbReference type="GO" id="GO:0006750">
    <property type="term" value="P:glutathione biosynthetic process"/>
    <property type="evidence" value="ECO:0007669"/>
    <property type="project" value="UniProtKB-UniRule"/>
</dbReference>
<proteinExistence type="inferred from homology"/>
<dbReference type="GO" id="GO:0046872">
    <property type="term" value="F:metal ion binding"/>
    <property type="evidence" value="ECO:0007669"/>
    <property type="project" value="TreeGrafter"/>
</dbReference>
<dbReference type="NCBIfam" id="TIGR01434">
    <property type="entry name" value="glu_cys_ligase"/>
    <property type="match status" value="1"/>
</dbReference>
<evidence type="ECO:0000313" key="11">
    <source>
        <dbReference type="EMBL" id="HJH23778.1"/>
    </source>
</evidence>
<dbReference type="AlphaFoldDB" id="A0A9D3AA36"/>
<dbReference type="Pfam" id="PF04262">
    <property type="entry name" value="Glu_cys_ligase"/>
    <property type="match status" value="1"/>
</dbReference>
<sequence length="525" mass="59205">MTLSQNHIKKLASHLTLLSDIRRGVEKEGLRVDTQASLSATPHPHSLGSALCNDHITTDYAEALLELITSPRSSVEGLQSDLLHVHQFVARHIGDEVMWNQSMPAYLPPESDIQIGWYGTSNSGLFKNVYRRGLAERYGKRMQCIAGVHYNYSLPDKMWSLLEIEGRTLQEQRSNGYLALIRNFTRFSWLLMYLFGASPIVSKDFLHGHDLPLEQLGPDSYYLPWATSLRMSNLGYQNKEAQAELQLCYNDLDTFLLRMRRAATTPWPAYAAIGTHRNGEWIQLNTNILQIENEYYSNIRPKRTPKADERPATALANHGVEYIEVRCLDIDPFDPIGLSAASSRFLDAFLLFCAAEPSPIFPEGGFCQDSKNNFALVVTEGRKPGLLLKNQYKQDIELKSWAEEILLAMQPYVELFDKGTGHTHYQDALQAQFAKVQDASLCPSAQLLQQVKESGLSFVDFTYAQSQVHKATLLKQEIPADTLQALTQAATESLTQQAQIEAKEANQSFENFVLAFEKKLDLPRG</sequence>
<keyword evidence="14" id="KW-1185">Reference proteome</keyword>
<reference evidence="12 14" key="1">
    <citation type="submission" date="2020-03" db="EMBL/GenBank/DDBJ databases">
        <title>Genomic Encyclopedia of Type Strains, Phase IV (KMG-IV): sequencing the most valuable type-strain genomes for metagenomic binning, comparative biology and taxonomic classification.</title>
        <authorList>
            <person name="Goeker M."/>
        </authorList>
    </citation>
    <scope>NUCLEOTIDE SEQUENCE [LARGE SCALE GENOMIC DNA]</scope>
    <source>
        <strain evidence="12 14">DSM 26613</strain>
    </source>
</reference>
<dbReference type="Gene3D" id="3.30.590.20">
    <property type="match status" value="1"/>
</dbReference>
<evidence type="ECO:0000256" key="1">
    <source>
        <dbReference type="ARBA" id="ARBA00005006"/>
    </source>
</evidence>
<comment type="similarity">
    <text evidence="2 8">Belongs to the glutamate--cysteine ligase type 1 family. Type 1 subfamily.</text>
</comment>
<evidence type="ECO:0000256" key="6">
    <source>
        <dbReference type="ARBA" id="ARBA00022840"/>
    </source>
</evidence>
<dbReference type="PANTHER" id="PTHR38761:SF1">
    <property type="entry name" value="GLUTAMATE--CYSTEINE LIGASE"/>
    <property type="match status" value="1"/>
</dbReference>
<evidence type="ECO:0000259" key="10">
    <source>
        <dbReference type="Pfam" id="PF04262"/>
    </source>
</evidence>
<comment type="catalytic activity">
    <reaction evidence="7 8 9">
        <text>L-cysteine + L-glutamate + ATP = gamma-L-glutamyl-L-cysteine + ADP + phosphate + H(+)</text>
        <dbReference type="Rhea" id="RHEA:13285"/>
        <dbReference type="ChEBI" id="CHEBI:15378"/>
        <dbReference type="ChEBI" id="CHEBI:29985"/>
        <dbReference type="ChEBI" id="CHEBI:30616"/>
        <dbReference type="ChEBI" id="CHEBI:35235"/>
        <dbReference type="ChEBI" id="CHEBI:43474"/>
        <dbReference type="ChEBI" id="CHEBI:58173"/>
        <dbReference type="ChEBI" id="CHEBI:456216"/>
        <dbReference type="EC" id="6.3.2.2"/>
    </reaction>
</comment>
<dbReference type="SUPFAM" id="SSF55931">
    <property type="entry name" value="Glutamine synthetase/guanido kinase"/>
    <property type="match status" value="1"/>
</dbReference>
<evidence type="ECO:0000256" key="4">
    <source>
        <dbReference type="ARBA" id="ARBA00022684"/>
    </source>
</evidence>
<evidence type="ECO:0000256" key="5">
    <source>
        <dbReference type="ARBA" id="ARBA00022741"/>
    </source>
</evidence>
<evidence type="ECO:0000313" key="14">
    <source>
        <dbReference type="Proteomes" id="UP000783934"/>
    </source>
</evidence>
<name>A0A9D3AA36_9BURK</name>
<organism evidence="11 13">
    <name type="scientific">Paenalcaligenes hominis</name>
    <dbReference type="NCBI Taxonomy" id="643674"/>
    <lineage>
        <taxon>Bacteria</taxon>
        <taxon>Pseudomonadati</taxon>
        <taxon>Pseudomonadota</taxon>
        <taxon>Betaproteobacteria</taxon>
        <taxon>Burkholderiales</taxon>
        <taxon>Alcaligenaceae</taxon>
        <taxon>Paenalcaligenes</taxon>
    </lineage>
</organism>
<protein>
    <recommendedName>
        <fullName evidence="8">Glutamate--cysteine ligase</fullName>
        <ecNumber evidence="8">6.3.2.2</ecNumber>
    </recommendedName>
    <alternativeName>
        <fullName evidence="8">Gamma-ECS</fullName>
        <shortName evidence="8">GCS</shortName>
    </alternativeName>
    <alternativeName>
        <fullName evidence="8">Gamma-glutamylcysteine synthetase</fullName>
    </alternativeName>
</protein>
<feature type="domain" description="Glutamate--cysteine ligase" evidence="10">
    <location>
        <begin position="13"/>
        <end position="365"/>
    </location>
</feature>
<reference evidence="11" key="2">
    <citation type="journal article" date="2021" name="PeerJ">
        <title>Extensive microbial diversity within the chicken gut microbiome revealed by metagenomics and culture.</title>
        <authorList>
            <person name="Gilroy R."/>
            <person name="Ravi A."/>
            <person name="Getino M."/>
            <person name="Pursley I."/>
            <person name="Horton D.L."/>
            <person name="Alikhan N.F."/>
            <person name="Baker D."/>
            <person name="Gharbi K."/>
            <person name="Hall N."/>
            <person name="Watson M."/>
            <person name="Adriaenssens E.M."/>
            <person name="Foster-Nyarko E."/>
            <person name="Jarju S."/>
            <person name="Secka A."/>
            <person name="Antonio M."/>
            <person name="Oren A."/>
            <person name="Chaudhuri R.R."/>
            <person name="La Ragione R."/>
            <person name="Hildebrand F."/>
            <person name="Pallen M.J."/>
        </authorList>
    </citation>
    <scope>NUCLEOTIDE SEQUENCE</scope>
    <source>
        <strain evidence="11">CHK175-13533</strain>
    </source>
</reference>